<organism evidence="1 2">
    <name type="scientific">Schistosoma mattheei</name>
    <dbReference type="NCBI Taxonomy" id="31246"/>
    <lineage>
        <taxon>Eukaryota</taxon>
        <taxon>Metazoa</taxon>
        <taxon>Spiralia</taxon>
        <taxon>Lophotrochozoa</taxon>
        <taxon>Platyhelminthes</taxon>
        <taxon>Trematoda</taxon>
        <taxon>Digenea</taxon>
        <taxon>Strigeidida</taxon>
        <taxon>Schistosomatoidea</taxon>
        <taxon>Schistosomatidae</taxon>
        <taxon>Schistosoma</taxon>
    </lineage>
</organism>
<gene>
    <name evidence="1" type="ORF">SMTD_LOCUS9760</name>
</gene>
<evidence type="ECO:0000313" key="1">
    <source>
        <dbReference type="EMBL" id="VDP51345.1"/>
    </source>
</evidence>
<proteinExistence type="predicted"/>
<keyword evidence="2" id="KW-1185">Reference proteome</keyword>
<dbReference type="EMBL" id="UZAL01029968">
    <property type="protein sequence ID" value="VDP51345.1"/>
    <property type="molecule type" value="Genomic_DNA"/>
</dbReference>
<evidence type="ECO:0000313" key="2">
    <source>
        <dbReference type="Proteomes" id="UP000269396"/>
    </source>
</evidence>
<sequence length="88" mass="10277">MRKSSNCITRQAPTWNPEGKMSKQFYRVGRKPGELRKPSCRRYKCLLTIVYAKYFRSVDRTLSATTYCGREETRFQRRKKSGRSSGSG</sequence>
<accession>A0A3P8F6T2</accession>
<protein>
    <submittedName>
        <fullName evidence="1">Uncharacterized protein</fullName>
    </submittedName>
</protein>
<reference evidence="1 2" key="1">
    <citation type="submission" date="2018-11" db="EMBL/GenBank/DDBJ databases">
        <authorList>
            <consortium name="Pathogen Informatics"/>
        </authorList>
    </citation>
    <scope>NUCLEOTIDE SEQUENCE [LARGE SCALE GENOMIC DNA]</scope>
    <source>
        <strain>Denwood</strain>
        <strain evidence="2">Zambia</strain>
    </source>
</reference>
<dbReference type="Proteomes" id="UP000269396">
    <property type="component" value="Unassembled WGS sequence"/>
</dbReference>
<name>A0A3P8F6T2_9TREM</name>
<dbReference type="AlphaFoldDB" id="A0A3P8F6T2"/>